<protein>
    <recommendedName>
        <fullName evidence="1">Helicase/UvrB N-terminal domain-containing protein</fullName>
    </recommendedName>
</protein>
<feature type="domain" description="Helicase/UvrB N-terminal" evidence="1">
    <location>
        <begin position="126"/>
        <end position="280"/>
    </location>
</feature>
<evidence type="ECO:0000259" key="1">
    <source>
        <dbReference type="Pfam" id="PF04851"/>
    </source>
</evidence>
<accession>A0A3A1N4X9</accession>
<dbReference type="AlphaFoldDB" id="A0A3A1N4X9"/>
<dbReference type="Proteomes" id="UP000266067">
    <property type="component" value="Unassembled WGS sequence"/>
</dbReference>
<dbReference type="EMBL" id="QXFH01000076">
    <property type="protein sequence ID" value="RIV31555.1"/>
    <property type="molecule type" value="Genomic_DNA"/>
</dbReference>
<dbReference type="GO" id="GO:0005524">
    <property type="term" value="F:ATP binding"/>
    <property type="evidence" value="ECO:0007669"/>
    <property type="project" value="InterPro"/>
</dbReference>
<gene>
    <name evidence="2" type="ORF">D2V08_14005</name>
</gene>
<dbReference type="Pfam" id="PF04851">
    <property type="entry name" value="ResIII"/>
    <property type="match status" value="1"/>
</dbReference>
<proteinExistence type="predicted"/>
<dbReference type="GO" id="GO:0003677">
    <property type="term" value="F:DNA binding"/>
    <property type="evidence" value="ECO:0007669"/>
    <property type="project" value="InterPro"/>
</dbReference>
<evidence type="ECO:0000313" key="3">
    <source>
        <dbReference type="Proteomes" id="UP000266067"/>
    </source>
</evidence>
<name>A0A3A1N4X9_9FLAO</name>
<dbReference type="InterPro" id="IPR006935">
    <property type="entry name" value="Helicase/UvrB_N"/>
</dbReference>
<dbReference type="GO" id="GO:0016787">
    <property type="term" value="F:hydrolase activity"/>
    <property type="evidence" value="ECO:0007669"/>
    <property type="project" value="InterPro"/>
</dbReference>
<comment type="caution">
    <text evidence="2">The sequence shown here is derived from an EMBL/GenBank/DDBJ whole genome shotgun (WGS) entry which is preliminary data.</text>
</comment>
<keyword evidence="3" id="KW-1185">Reference proteome</keyword>
<dbReference type="OrthoDB" id="9759819at2"/>
<dbReference type="InterPro" id="IPR027417">
    <property type="entry name" value="P-loop_NTPase"/>
</dbReference>
<sequence length="1033" mass="119366">MQLEKQLVLFRYILYQLGYEAFEDLRDEFNNKESGTSSTGYTYFASTLMSNADKHIEDRAIQQYDEAIQGYEKKLRENRAEPFLTFKYYQWLALLFTEYFFDQYSNNISQLIGQLNAYSEGSKDFKQIEPYTEKDIKKLAYWMATGSGKTLLMHCNYWQITKYFKEWENIILITPNEGLSRQHYENFVESGIPAKLYSGSEESLKTKEGEILILEITKLVKDKEGEGVSVDVDYFSESKNLVFIDEGHKGNKSDEQTWKSYREFLTRGEGSFTFEYSATFGQVITSKNTFLFDEYAKAIIFDYSYRHFYTDGYGKDFSVFNLDTKNEYSEEQNKLLLTASLLGYYEQLELFDNYEKELRQYNIEKPLWIFVGSRVISSGKTQSDKSTISDVSRIIKFFKYALASPASLQVDIDKILNDSTGLRDADGNDIFKGHFEYLKTSKPIAEIILSKVFHGIGNIEAFQVKQAEGEIALKTRTSDQYFAVINIGDVPKYSKTLEADTDGELTIQDDNFSNSLFQAISETNSTINILIGSKKFIEGWNSWRVSSMGLMNMGKSEGAQIIQLFGRGVRLKGKNLSLKREEANAPYHIRALQTISIMGLNASYMNRFLTEIEKEVPDYTNVPIEIKLNHKELWDGQIMTFKKQEGKSFKDELIALEYSTDVAQRVTIDMRNKISIASGGFNSQVAESAEGFQENFLKEFRDFIDYNALSLEANRYKLVKGYHNLMIHQSVPRELIENGGFNLLSHKGQFGINEAISGKIQGVAVSLVKDYINKFYADKEKAFLSKYLTYDMLTHTAHEDMFPASHTMIVKVPQKYRKEGYIEELEEAVKTMYENDDKKVLPSIHFDKHLYSPIASIADGQKFKEIKTVPVRLNEGERDFIEHLRQFVKESDKFKDKQLFVLRNLSVKGIGFFMDSSSFYPDFILWVVDGKKQYIYFLDPKGILLGETHFNNPKVLWCSNDASILEAKIQADLKNDKKDFEVYISAFILSVTPFEKVRKVWSDGNVTREEFTKNKVLFIENSKEYLIEIFDNL</sequence>
<dbReference type="SUPFAM" id="SSF52540">
    <property type="entry name" value="P-loop containing nucleoside triphosphate hydrolases"/>
    <property type="match status" value="2"/>
</dbReference>
<dbReference type="RefSeq" id="WP_119608781.1">
    <property type="nucleotide sequence ID" value="NZ_QXFH01000076.1"/>
</dbReference>
<evidence type="ECO:0000313" key="2">
    <source>
        <dbReference type="EMBL" id="RIV31555.1"/>
    </source>
</evidence>
<organism evidence="2 3">
    <name type="scientific">Flagellimonas lutimaris</name>
    <dbReference type="NCBI Taxonomy" id="475082"/>
    <lineage>
        <taxon>Bacteria</taxon>
        <taxon>Pseudomonadati</taxon>
        <taxon>Bacteroidota</taxon>
        <taxon>Flavobacteriia</taxon>
        <taxon>Flavobacteriales</taxon>
        <taxon>Flavobacteriaceae</taxon>
        <taxon>Flagellimonas</taxon>
    </lineage>
</organism>
<dbReference type="Gene3D" id="3.40.50.300">
    <property type="entry name" value="P-loop containing nucleotide triphosphate hydrolases"/>
    <property type="match status" value="1"/>
</dbReference>
<reference evidence="2 3" key="1">
    <citation type="submission" date="2018-08" db="EMBL/GenBank/DDBJ databases">
        <title>Proposal of Muricauda 72 sp.nov. and Muricauda NH166 sp.nov., isolated from seawater.</title>
        <authorList>
            <person name="Cheng H."/>
            <person name="Wu Y.-H."/>
            <person name="Guo L.-L."/>
            <person name="Xu X.-W."/>
        </authorList>
    </citation>
    <scope>NUCLEOTIDE SEQUENCE [LARGE SCALE GENOMIC DNA]</scope>
    <source>
        <strain evidence="2 3">KCTC 22173</strain>
    </source>
</reference>